<sequence length="208" mass="22968">MAFNDSKAPFQRIPWAAALLAKPNTVCRVPGSRQLKRSGEDSLFAEVLKTPRTIRNCICIYQRPAETDEKIEEVSTLMTVGEGMNGHPQIMHGGIVASILDEGMGVLQSANHEREHLVNVGKGLAQGELPPHGIGSFTVELKIRYLKPVRTPGSLVVTARYVRREGSRKEWIYAEVKQHETHGEDDDGEEIVCATGEALFVQPKASRL</sequence>
<organism evidence="2 3">
    <name type="scientific">Oleoguttula mirabilis</name>
    <dbReference type="NCBI Taxonomy" id="1507867"/>
    <lineage>
        <taxon>Eukaryota</taxon>
        <taxon>Fungi</taxon>
        <taxon>Dikarya</taxon>
        <taxon>Ascomycota</taxon>
        <taxon>Pezizomycotina</taxon>
        <taxon>Dothideomycetes</taxon>
        <taxon>Dothideomycetidae</taxon>
        <taxon>Mycosphaerellales</taxon>
        <taxon>Teratosphaeriaceae</taxon>
        <taxon>Oleoguttula</taxon>
    </lineage>
</organism>
<dbReference type="Pfam" id="PF03061">
    <property type="entry name" value="4HBT"/>
    <property type="match status" value="1"/>
</dbReference>
<gene>
    <name evidence="2" type="ORF">LTR36_009880</name>
</gene>
<dbReference type="EMBL" id="JAVFHQ010000077">
    <property type="protein sequence ID" value="KAK4539982.1"/>
    <property type="molecule type" value="Genomic_DNA"/>
</dbReference>
<dbReference type="PANTHER" id="PTHR47260:SF3">
    <property type="entry name" value="THIOESTERASE FAMILY PROTEIN (AFU_ORTHOLOGUE AFUA_7G03960)"/>
    <property type="match status" value="1"/>
</dbReference>
<feature type="domain" description="Thioesterase" evidence="1">
    <location>
        <begin position="90"/>
        <end position="168"/>
    </location>
</feature>
<reference evidence="2 3" key="1">
    <citation type="submission" date="2021-11" db="EMBL/GenBank/DDBJ databases">
        <title>Black yeast isolated from Biological Soil Crust.</title>
        <authorList>
            <person name="Kurbessoian T."/>
        </authorList>
    </citation>
    <scope>NUCLEOTIDE SEQUENCE [LARGE SCALE GENOMIC DNA]</scope>
    <source>
        <strain evidence="2 3">CCFEE 5522</strain>
    </source>
</reference>
<dbReference type="Gene3D" id="3.10.129.10">
    <property type="entry name" value="Hotdog Thioesterase"/>
    <property type="match status" value="1"/>
</dbReference>
<proteinExistence type="predicted"/>
<evidence type="ECO:0000313" key="2">
    <source>
        <dbReference type="EMBL" id="KAK4539982.1"/>
    </source>
</evidence>
<dbReference type="Proteomes" id="UP001324427">
    <property type="component" value="Unassembled WGS sequence"/>
</dbReference>
<evidence type="ECO:0000313" key="3">
    <source>
        <dbReference type="Proteomes" id="UP001324427"/>
    </source>
</evidence>
<keyword evidence="3" id="KW-1185">Reference proteome</keyword>
<dbReference type="InterPro" id="IPR052061">
    <property type="entry name" value="PTE-AB_protein"/>
</dbReference>
<dbReference type="InterPro" id="IPR029069">
    <property type="entry name" value="HotDog_dom_sf"/>
</dbReference>
<dbReference type="SUPFAM" id="SSF54637">
    <property type="entry name" value="Thioesterase/thiol ester dehydrase-isomerase"/>
    <property type="match status" value="1"/>
</dbReference>
<dbReference type="AlphaFoldDB" id="A0AAV9J4T8"/>
<protein>
    <recommendedName>
        <fullName evidence="1">Thioesterase domain-containing protein</fullName>
    </recommendedName>
</protein>
<accession>A0AAV9J4T8</accession>
<dbReference type="InterPro" id="IPR006683">
    <property type="entry name" value="Thioestr_dom"/>
</dbReference>
<evidence type="ECO:0000259" key="1">
    <source>
        <dbReference type="Pfam" id="PF03061"/>
    </source>
</evidence>
<comment type="caution">
    <text evidence="2">The sequence shown here is derived from an EMBL/GenBank/DDBJ whole genome shotgun (WGS) entry which is preliminary data.</text>
</comment>
<name>A0AAV9J4T8_9PEZI</name>
<dbReference type="CDD" id="cd03443">
    <property type="entry name" value="PaaI_thioesterase"/>
    <property type="match status" value="1"/>
</dbReference>
<dbReference type="PANTHER" id="PTHR47260">
    <property type="entry name" value="UPF0644 PROTEIN PB2B4.06"/>
    <property type="match status" value="1"/>
</dbReference>